<dbReference type="SUPFAM" id="SSF56672">
    <property type="entry name" value="DNA/RNA polymerases"/>
    <property type="match status" value="1"/>
</dbReference>
<feature type="domain" description="Integrase catalytic" evidence="5">
    <location>
        <begin position="585"/>
        <end position="758"/>
    </location>
</feature>
<dbReference type="Pfam" id="PF22936">
    <property type="entry name" value="Pol_BBD"/>
    <property type="match status" value="1"/>
</dbReference>
<dbReference type="InterPro" id="IPR025724">
    <property type="entry name" value="GAG-pre-integrase_dom"/>
</dbReference>
<dbReference type="GO" id="GO:0008270">
    <property type="term" value="F:zinc ion binding"/>
    <property type="evidence" value="ECO:0007669"/>
    <property type="project" value="UniProtKB-KW"/>
</dbReference>
<evidence type="ECO:0000259" key="5">
    <source>
        <dbReference type="PROSITE" id="PS50994"/>
    </source>
</evidence>
<dbReference type="GO" id="GO:0004190">
    <property type="term" value="F:aspartic-type endopeptidase activity"/>
    <property type="evidence" value="ECO:0007669"/>
    <property type="project" value="UniProtKB-KW"/>
</dbReference>
<dbReference type="GO" id="GO:0003676">
    <property type="term" value="F:nucleic acid binding"/>
    <property type="evidence" value="ECO:0007669"/>
    <property type="project" value="InterPro"/>
</dbReference>
<dbReference type="Pfam" id="PF13976">
    <property type="entry name" value="gag_pre-integrs"/>
    <property type="match status" value="1"/>
</dbReference>
<dbReference type="InterPro" id="IPR001584">
    <property type="entry name" value="Integrase_cat-core"/>
</dbReference>
<keyword evidence="2" id="KW-0479">Metal-binding</keyword>
<dbReference type="InterPro" id="IPR057670">
    <property type="entry name" value="SH3_retrovirus"/>
</dbReference>
<dbReference type="Pfam" id="PF00665">
    <property type="entry name" value="rve"/>
    <property type="match status" value="1"/>
</dbReference>
<feature type="region of interest" description="Disordered" evidence="3">
    <location>
        <begin position="1"/>
        <end position="41"/>
    </location>
</feature>
<accession>A0A6D2JM81</accession>
<evidence type="ECO:0000256" key="2">
    <source>
        <dbReference type="PROSITE-ProRule" id="PRU00047"/>
    </source>
</evidence>
<feature type="domain" description="CCHC-type" evidence="4">
    <location>
        <begin position="296"/>
        <end position="309"/>
    </location>
</feature>
<dbReference type="Gene3D" id="3.30.420.10">
    <property type="entry name" value="Ribonuclease H-like superfamily/Ribonuclease H"/>
    <property type="match status" value="1"/>
</dbReference>
<dbReference type="PANTHER" id="PTHR11439">
    <property type="entry name" value="GAG-POL-RELATED RETROTRANSPOSON"/>
    <property type="match status" value="1"/>
</dbReference>
<evidence type="ECO:0000259" key="4">
    <source>
        <dbReference type="PROSITE" id="PS50158"/>
    </source>
</evidence>
<dbReference type="Pfam" id="PF25597">
    <property type="entry name" value="SH3_retrovirus"/>
    <property type="match status" value="1"/>
</dbReference>
<comment type="caution">
    <text evidence="6">The sequence shown here is derived from an EMBL/GenBank/DDBJ whole genome shotgun (WGS) entry which is preliminary data.</text>
</comment>
<evidence type="ECO:0008006" key="8">
    <source>
        <dbReference type="Google" id="ProtNLM"/>
    </source>
</evidence>
<dbReference type="Proteomes" id="UP000467841">
    <property type="component" value="Unassembled WGS sequence"/>
</dbReference>
<dbReference type="PROSITE" id="PS50994">
    <property type="entry name" value="INTEGRASE"/>
    <property type="match status" value="1"/>
</dbReference>
<keyword evidence="1" id="KW-0378">Hydrolase</keyword>
<dbReference type="InterPro" id="IPR029472">
    <property type="entry name" value="Copia-like_N"/>
</dbReference>
<reference evidence="6" key="1">
    <citation type="submission" date="2020-01" db="EMBL/GenBank/DDBJ databases">
        <authorList>
            <person name="Mishra B."/>
        </authorList>
    </citation>
    <scope>NUCLEOTIDE SEQUENCE [LARGE SCALE GENOMIC DNA]</scope>
</reference>
<feature type="compositionally biased region" description="Low complexity" evidence="3">
    <location>
        <begin position="1"/>
        <end position="32"/>
    </location>
</feature>
<gene>
    <name evidence="6" type="ORF">MERR_LOCUS28123</name>
</gene>
<keyword evidence="1" id="KW-0645">Protease</keyword>
<dbReference type="InterPro" id="IPR043502">
    <property type="entry name" value="DNA/RNA_pol_sf"/>
</dbReference>
<keyword evidence="7" id="KW-1185">Reference proteome</keyword>
<feature type="compositionally biased region" description="Basic and acidic residues" evidence="3">
    <location>
        <begin position="321"/>
        <end position="336"/>
    </location>
</feature>
<dbReference type="PANTHER" id="PTHR11439:SF462">
    <property type="match status" value="1"/>
</dbReference>
<dbReference type="InterPro" id="IPR012337">
    <property type="entry name" value="RNaseH-like_sf"/>
</dbReference>
<evidence type="ECO:0000256" key="3">
    <source>
        <dbReference type="SAM" id="MobiDB-lite"/>
    </source>
</evidence>
<dbReference type="EMBL" id="CACVBM020001236">
    <property type="protein sequence ID" value="CAA7040888.1"/>
    <property type="molecule type" value="Genomic_DNA"/>
</dbReference>
<dbReference type="InterPro" id="IPR036397">
    <property type="entry name" value="RNaseH_sf"/>
</dbReference>
<dbReference type="PROSITE" id="PS50158">
    <property type="entry name" value="ZF_CCHC"/>
    <property type="match status" value="1"/>
</dbReference>
<keyword evidence="1" id="KW-0064">Aspartyl protease</keyword>
<dbReference type="Pfam" id="PF14244">
    <property type="entry name" value="Retrotran_gag_3"/>
    <property type="match status" value="1"/>
</dbReference>
<keyword evidence="2" id="KW-0862">Zinc</keyword>
<feature type="region of interest" description="Disordered" evidence="3">
    <location>
        <begin position="319"/>
        <end position="344"/>
    </location>
</feature>
<protein>
    <recommendedName>
        <fullName evidence="8">Integrase catalytic domain-containing protein</fullName>
    </recommendedName>
</protein>
<name>A0A6D2JM81_9BRAS</name>
<proteinExistence type="predicted"/>
<dbReference type="InterPro" id="IPR001878">
    <property type="entry name" value="Znf_CCHC"/>
</dbReference>
<dbReference type="SUPFAM" id="SSF53098">
    <property type="entry name" value="Ribonuclease H-like"/>
    <property type="match status" value="1"/>
</dbReference>
<dbReference type="InterPro" id="IPR013103">
    <property type="entry name" value="RVT_2"/>
</dbReference>
<sequence length="1527" mass="169239">MVDTSTAGSVSSGSGTPASGTPSGLGLLSGSGTPPPVPPVADVPKVVIQRRTISPYDLTSSDNPGSLISQPLLRGSNYDEWATNIRLALSARKKFGFVDGSIPKPTEDSGDLEDWWTNNALVVSWLKLTIDPVLRSTISHHDVAHDLWEHIKQRFSLKNGQKIQRLKAELAVCRQRGLALEAYYGKLMKIWTTLDDYRHTTNCGCPQGHDLEKERADEKLHQFLLGIDELVFGAAKSSLLSREPLPTLEEAYNVLAQDEESRSIAAMSDNRNDGVSFAVQSNPKAYGGQNDKNALCTSCGKNGHLAENCFRSIGYPPWWGDRPRNKEPPPTRDQSRNKGVSVAQANSVMASSGAPTHVANSMVTHADRVGFSGLKEDEWHTLMQMLNERKTEKGTLSLLGMLTTNSWIIDTGASNHMTGSVDFLFDVRDMAPMSIKLPDGRFTISNRIGSVRMGSRLNLQNVFLVADLHCHLISVSQLTREVSCVFQLTEKLCLIQDRITRTLIGAGEQAFGLYFFRGMEALAAVSHTDTSSREVWHCRMGHPSLKAVESLSSSGVIRSSFKNSGVSTVSANKTCEVCMRAKQTRDVFPISSNKTTACFELVHCDLWGPYRSPALCGSRYFLTIVDDFSRATWIYLIESKQEAPTSLKKFVALVERQFETKIKTIRSDNGSEFICLRDFFSTNGIIHETSCVGTPQQNGRVERKHRHILNVACALRFQANLPIPFWGQCALAAGYLINWTPSSVLLGKTPFEILYKRPPPLDHLRILGCLCFVHDQKTNGNKFASRSKKSIFIGYPFGRKGWRVYDLESGKVSVSRDVVFCEDIFPFASTSSESSSTESALANDVIDIFNIDDNLSFGSTNISTAADTAGLDNTTSGPSPITEPISDSAVVIDNTLSSIPTAISISPAPAPSPEIPAASPVPESLSILSESLPDTPSPMVSAEASESISVTSAADINATEPELLGRGHRKRLPSTRLADFVTNTVHSTPFPIEHFVSCTGFSETHKAYLFAITSAKEPKSYAQAIKDENWRFAVTDEIDALDINDTFTIEELPEGKQALGSMWVFRIKHQSDGTVERYKARLVVLGNHQVEGLDYKETFAPVAKMTTVRCFLEVSAAYDWEVHQMDVHNAFLHGDLNEEVYMRPPPGFHMPVKNKVLRLRKSMYGLKQAPRCWFAKLQKSLLEYGFKQSRSDYSLFTLNDGKRRLHVLVYVDDLIISGNTLDHITGFKEYLSTCFHMKDLGILKYFLGIEVSRSSKGIYLSQRKYILDLVSEAGLLGAKPCSFPMDQNHGLALAVGEEIDDPTRYRRLVGRLIYLHVTRPELAYSVHILSQFMQSPKQAHWDAALRVVRYLKGCPGQGILLKSGMSLTLTAWCDADYSGCPITRRSLTGWFVQLGDSPLSWKTIKQDVVSRSSAESEYRAMSDTVQEIIWLKALLLSFGVSHDQPVQLHCDNMAAIHLSANPVFHERTKHVEVDCHFVRDKVIDGTIVTNHVSTKLQLADIMTKALGRKEFDSFLVKLGVMDLHAPT</sequence>
<evidence type="ECO:0000313" key="7">
    <source>
        <dbReference type="Proteomes" id="UP000467841"/>
    </source>
</evidence>
<organism evidence="6 7">
    <name type="scientific">Microthlaspi erraticum</name>
    <dbReference type="NCBI Taxonomy" id="1685480"/>
    <lineage>
        <taxon>Eukaryota</taxon>
        <taxon>Viridiplantae</taxon>
        <taxon>Streptophyta</taxon>
        <taxon>Embryophyta</taxon>
        <taxon>Tracheophyta</taxon>
        <taxon>Spermatophyta</taxon>
        <taxon>Magnoliopsida</taxon>
        <taxon>eudicotyledons</taxon>
        <taxon>Gunneridae</taxon>
        <taxon>Pentapetalae</taxon>
        <taxon>rosids</taxon>
        <taxon>malvids</taxon>
        <taxon>Brassicales</taxon>
        <taxon>Brassicaceae</taxon>
        <taxon>Coluteocarpeae</taxon>
        <taxon>Microthlaspi</taxon>
    </lineage>
</organism>
<dbReference type="Pfam" id="PF07727">
    <property type="entry name" value="RVT_2"/>
    <property type="match status" value="1"/>
</dbReference>
<keyword evidence="2" id="KW-0863">Zinc-finger</keyword>
<evidence type="ECO:0000313" key="6">
    <source>
        <dbReference type="EMBL" id="CAA7040888.1"/>
    </source>
</evidence>
<dbReference type="InterPro" id="IPR054722">
    <property type="entry name" value="PolX-like_BBD"/>
</dbReference>
<dbReference type="OrthoDB" id="1750639at2759"/>
<dbReference type="CDD" id="cd09272">
    <property type="entry name" value="RNase_HI_RT_Ty1"/>
    <property type="match status" value="1"/>
</dbReference>
<evidence type="ECO:0000256" key="1">
    <source>
        <dbReference type="ARBA" id="ARBA00022750"/>
    </source>
</evidence>
<dbReference type="GO" id="GO:0015074">
    <property type="term" value="P:DNA integration"/>
    <property type="evidence" value="ECO:0007669"/>
    <property type="project" value="InterPro"/>
</dbReference>